<protein>
    <submittedName>
        <fullName evidence="2">Uncharacterized protein</fullName>
    </submittedName>
</protein>
<keyword evidence="3" id="KW-1185">Reference proteome</keyword>
<accession>A0ABR1AX32</accession>
<dbReference type="EMBL" id="JAWJWF010000007">
    <property type="protein sequence ID" value="KAK6630765.1"/>
    <property type="molecule type" value="Genomic_DNA"/>
</dbReference>
<dbReference type="Proteomes" id="UP001359485">
    <property type="component" value="Unassembled WGS sequence"/>
</dbReference>
<sequence length="202" mass="22647">MRSLQFTSLFILAALTVDVYSELRVSDSYREDAYRKAIAYINSQEFFNDNMAKYKIEKAQDYDQISTITVMLTIKQGDENSACKVNLYYKGKGGTSDRAADYDCVPLLVKSTDVDPTELEIQNMRNVGDASCGVPFMRESCGFNYRSDRWLIKRFSSLQSPRILGLMKYRAVASSFGSVGSFGFGPQTCRGHLLELAAGLHS</sequence>
<feature type="chain" id="PRO_5046223069" evidence="1">
    <location>
        <begin position="22"/>
        <end position="202"/>
    </location>
</feature>
<name>A0ABR1AX32_POLSC</name>
<evidence type="ECO:0000256" key="1">
    <source>
        <dbReference type="SAM" id="SignalP"/>
    </source>
</evidence>
<evidence type="ECO:0000313" key="3">
    <source>
        <dbReference type="Proteomes" id="UP001359485"/>
    </source>
</evidence>
<organism evidence="2 3">
    <name type="scientific">Polyplax serrata</name>
    <name type="common">Common mouse louse</name>
    <dbReference type="NCBI Taxonomy" id="468196"/>
    <lineage>
        <taxon>Eukaryota</taxon>
        <taxon>Metazoa</taxon>
        <taxon>Ecdysozoa</taxon>
        <taxon>Arthropoda</taxon>
        <taxon>Hexapoda</taxon>
        <taxon>Insecta</taxon>
        <taxon>Pterygota</taxon>
        <taxon>Neoptera</taxon>
        <taxon>Paraneoptera</taxon>
        <taxon>Psocodea</taxon>
        <taxon>Troctomorpha</taxon>
        <taxon>Phthiraptera</taxon>
        <taxon>Anoplura</taxon>
        <taxon>Polyplacidae</taxon>
        <taxon>Polyplax</taxon>
    </lineage>
</organism>
<keyword evidence="1" id="KW-0732">Signal</keyword>
<comment type="caution">
    <text evidence="2">The sequence shown here is derived from an EMBL/GenBank/DDBJ whole genome shotgun (WGS) entry which is preliminary data.</text>
</comment>
<reference evidence="2 3" key="1">
    <citation type="submission" date="2023-09" db="EMBL/GenBank/DDBJ databases">
        <title>Genomes of two closely related lineages of the louse Polyplax serrata with different host specificities.</title>
        <authorList>
            <person name="Martinu J."/>
            <person name="Tarabai H."/>
            <person name="Stefka J."/>
            <person name="Hypsa V."/>
        </authorList>
    </citation>
    <scope>NUCLEOTIDE SEQUENCE [LARGE SCALE GENOMIC DNA]</scope>
    <source>
        <strain evidence="2">98ZLc_SE</strain>
    </source>
</reference>
<gene>
    <name evidence="2" type="ORF">RUM44_002934</name>
</gene>
<proteinExistence type="predicted"/>
<feature type="signal peptide" evidence="1">
    <location>
        <begin position="1"/>
        <end position="21"/>
    </location>
</feature>
<evidence type="ECO:0000313" key="2">
    <source>
        <dbReference type="EMBL" id="KAK6630765.1"/>
    </source>
</evidence>